<feature type="domain" description="EAL" evidence="3">
    <location>
        <begin position="272"/>
        <end position="523"/>
    </location>
</feature>
<keyword evidence="2" id="KW-0812">Transmembrane</keyword>
<evidence type="ECO:0000256" key="2">
    <source>
        <dbReference type="SAM" id="Phobius"/>
    </source>
</evidence>
<evidence type="ECO:0000256" key="1">
    <source>
        <dbReference type="SAM" id="MobiDB-lite"/>
    </source>
</evidence>
<dbReference type="PANTHER" id="PTHR33121:SF79">
    <property type="entry name" value="CYCLIC DI-GMP PHOSPHODIESTERASE PDED-RELATED"/>
    <property type="match status" value="1"/>
</dbReference>
<keyword evidence="2" id="KW-1133">Transmembrane helix</keyword>
<protein>
    <submittedName>
        <fullName evidence="4">EAL domain-containing protein</fullName>
    </submittedName>
</protein>
<dbReference type="GeneID" id="78558573"/>
<name>A0ABX8IKC8_9GAMM</name>
<dbReference type="Gene3D" id="3.20.20.450">
    <property type="entry name" value="EAL domain"/>
    <property type="match status" value="1"/>
</dbReference>
<reference evidence="4 5" key="1">
    <citation type="submission" date="2021-06" db="EMBL/GenBank/DDBJ databases">
        <title>Microbial metabolic specificity influences pelagic lipid remineralization.</title>
        <authorList>
            <person name="Behrendt L."/>
            <person name="Hunter J.E."/>
            <person name="Alcolombri U."/>
            <person name="Smriga S."/>
            <person name="Mincer T."/>
            <person name="Lowenstein D.P."/>
            <person name="Peaudecerf F.J."/>
            <person name="Fernandez V.I."/>
            <person name="Fredricks H."/>
            <person name="Almblad H."/>
            <person name="Harrison J.J."/>
            <person name="Stocker R."/>
            <person name="Van Mooy B.A.S."/>
        </authorList>
    </citation>
    <scope>NUCLEOTIDE SEQUENCE [LARGE SCALE GENOMIC DNA]</scope>
    <source>
        <strain evidence="4 5">HP15-B</strain>
    </source>
</reference>
<evidence type="ECO:0000259" key="3">
    <source>
        <dbReference type="PROSITE" id="PS50883"/>
    </source>
</evidence>
<feature type="region of interest" description="Disordered" evidence="1">
    <location>
        <begin position="241"/>
        <end position="269"/>
    </location>
</feature>
<dbReference type="InterPro" id="IPR050706">
    <property type="entry name" value="Cyclic-di-GMP_PDE-like"/>
</dbReference>
<gene>
    <name evidence="4" type="ORF">KQ249_03960</name>
</gene>
<evidence type="ECO:0000313" key="4">
    <source>
        <dbReference type="EMBL" id="QWV13786.1"/>
    </source>
</evidence>
<dbReference type="Proteomes" id="UP000683442">
    <property type="component" value="Chromosome"/>
</dbReference>
<keyword evidence="2" id="KW-0472">Membrane</keyword>
<proteinExistence type="predicted"/>
<feature type="transmembrane region" description="Helical" evidence="2">
    <location>
        <begin position="90"/>
        <end position="110"/>
    </location>
</feature>
<accession>A0ABX8IKC8</accession>
<dbReference type="SUPFAM" id="SSF141868">
    <property type="entry name" value="EAL domain-like"/>
    <property type="match status" value="1"/>
</dbReference>
<dbReference type="RefSeq" id="WP_014579256.1">
    <property type="nucleotide sequence ID" value="NZ_CP076686.1"/>
</dbReference>
<organism evidence="4 5">
    <name type="scientific">Marinobacter adhaerens</name>
    <dbReference type="NCBI Taxonomy" id="1033846"/>
    <lineage>
        <taxon>Bacteria</taxon>
        <taxon>Pseudomonadati</taxon>
        <taxon>Pseudomonadota</taxon>
        <taxon>Gammaproteobacteria</taxon>
        <taxon>Pseudomonadales</taxon>
        <taxon>Marinobacteraceae</taxon>
        <taxon>Marinobacter</taxon>
    </lineage>
</organism>
<dbReference type="EMBL" id="CP076686">
    <property type="protein sequence ID" value="QWV13786.1"/>
    <property type="molecule type" value="Genomic_DNA"/>
</dbReference>
<dbReference type="PANTHER" id="PTHR33121">
    <property type="entry name" value="CYCLIC DI-GMP PHOSPHODIESTERASE PDEF"/>
    <property type="match status" value="1"/>
</dbReference>
<sequence length="523" mass="58505">MTGFLISLTAATQKWSVDRVILLTILAAACQFFLIIWALSVSSESGVALISYLLAPVVVASAILGMASGVATSIVTFGILYHLRTSSEHLFADIVYLFWLIVIALVIGLFRKMVHTLAPQDSDAALGSSEHSVQLQTSSSDDGYDVDPDRKKYLIKFENAESLLEITSKETVAQLLEDFFRHVSQRVEGPKELDSVTDEDFIFSVLSKKYSAKEIKELLEGFNRSDVSDLLLDADIRQLQPGSKSAREKQAGASDSKSSTTETRQSWKSDDAGVTINDVGKALKNQELFLEYQPRLDTMSGRFTGMEALVRWDRGGKTLYPRSFLAFIENTRLSLPFNIWVIDQVIQLMEARIDKGKNVAVSINLSTRELFSEEMLMHLRQRLSTSRIRASRLGIEIDESAFKRALATSPETLAAIRKLGVEIVIDGYGSQHFNLFNPAGVDFFDAIKVDAGLLSWKAREAHEQDQLRIIKARLGEVDVRVILKNIERKDQLKLVKKVGSDEVQGYLIARPFQEDAVPWDRFV</sequence>
<feature type="compositionally biased region" description="Polar residues" evidence="1">
    <location>
        <begin position="253"/>
        <end position="264"/>
    </location>
</feature>
<feature type="transmembrane region" description="Helical" evidence="2">
    <location>
        <begin position="52"/>
        <end position="83"/>
    </location>
</feature>
<dbReference type="CDD" id="cd01948">
    <property type="entry name" value="EAL"/>
    <property type="match status" value="1"/>
</dbReference>
<dbReference type="InterPro" id="IPR001633">
    <property type="entry name" value="EAL_dom"/>
</dbReference>
<dbReference type="SMART" id="SM00052">
    <property type="entry name" value="EAL"/>
    <property type="match status" value="1"/>
</dbReference>
<dbReference type="InterPro" id="IPR035919">
    <property type="entry name" value="EAL_sf"/>
</dbReference>
<dbReference type="Pfam" id="PF00563">
    <property type="entry name" value="EAL"/>
    <property type="match status" value="1"/>
</dbReference>
<keyword evidence="5" id="KW-1185">Reference proteome</keyword>
<evidence type="ECO:0000313" key="5">
    <source>
        <dbReference type="Proteomes" id="UP000683442"/>
    </source>
</evidence>
<dbReference type="PROSITE" id="PS50883">
    <property type="entry name" value="EAL"/>
    <property type="match status" value="1"/>
</dbReference>
<feature type="transmembrane region" description="Helical" evidence="2">
    <location>
        <begin position="20"/>
        <end position="40"/>
    </location>
</feature>